<dbReference type="RefSeq" id="WP_060385598.1">
    <property type="nucleotide sequence ID" value="NZ_LRGC01000004.1"/>
</dbReference>
<dbReference type="Pfam" id="PF07396">
    <property type="entry name" value="Porin_O_P"/>
    <property type="match status" value="1"/>
</dbReference>
<evidence type="ECO:0000313" key="3">
    <source>
        <dbReference type="Proteomes" id="UP000056419"/>
    </source>
</evidence>
<organism evidence="2 3">
    <name type="scientific">Bacteroides stercoris</name>
    <dbReference type="NCBI Taxonomy" id="46506"/>
    <lineage>
        <taxon>Bacteria</taxon>
        <taxon>Pseudomonadati</taxon>
        <taxon>Bacteroidota</taxon>
        <taxon>Bacteroidia</taxon>
        <taxon>Bacteroidales</taxon>
        <taxon>Bacteroidaceae</taxon>
        <taxon>Bacteroides</taxon>
    </lineage>
</organism>
<dbReference type="Proteomes" id="UP000056419">
    <property type="component" value="Unassembled WGS sequence"/>
</dbReference>
<dbReference type="InterPro" id="IPR010870">
    <property type="entry name" value="Porin_O/P"/>
</dbReference>
<sequence length="457" mass="51685" precursor="true">MKKYIFPLLAFALLSTQSWGQTKPTEAQTELNAYMDDGLVTFKSQDGQYSFRVGGRLAVDGAYYIDDYTDRSSGADLSSARIRIFSKLGSKLDVKFDIDFASGVSIKDAYLRWHTDRAGFLRVGHFAEPFSAENIASTFDYNFINKSATNEAFAPGRALGVSYRHYSNYLWGEGGIFSQKIGKSHSNGDMGWGVTARLLARYTGENWAVHAGGAFSYRIPDANGFTNGNDDYNRSVTLASSLESAIDKTSMLYSKVNNVKQTLKYNIEGLATWRNLYLTGEYTHGKYMRERDWDYNFQTSLGTLMGTFTPTPEIYKSFFGPDTNAEFSGYQVQAGWLIRGGNYHYNKVEALMNRPGKNSFELIARYNHTDLNYIEPGSIFMNGKFYSNEMMASWGMANTSVVGGVANTLTVGLNYYFTHNIVMKVNYSYAHLDQQYNDAFRYDKNLHTLQMRLQVEF</sequence>
<keyword evidence="1" id="KW-0732">Signal</keyword>
<accession>A0A108TA54</accession>
<dbReference type="SUPFAM" id="SSF56935">
    <property type="entry name" value="Porins"/>
    <property type="match status" value="1"/>
</dbReference>
<dbReference type="AlphaFoldDB" id="A0A108TA54"/>
<evidence type="ECO:0000313" key="2">
    <source>
        <dbReference type="EMBL" id="KWR56196.1"/>
    </source>
</evidence>
<comment type="caution">
    <text evidence="2">The sequence shown here is derived from an EMBL/GenBank/DDBJ whole genome shotgun (WGS) entry which is preliminary data.</text>
</comment>
<proteinExistence type="predicted"/>
<name>A0A108TA54_BACSE</name>
<dbReference type="EMBL" id="LRGC01000004">
    <property type="protein sequence ID" value="KWR56196.1"/>
    <property type="molecule type" value="Genomic_DNA"/>
</dbReference>
<feature type="signal peptide" evidence="1">
    <location>
        <begin position="1"/>
        <end position="20"/>
    </location>
</feature>
<dbReference type="InterPro" id="IPR023614">
    <property type="entry name" value="Porin_dom_sf"/>
</dbReference>
<reference evidence="2 3" key="1">
    <citation type="journal article" date="2016" name="BMC Genomics">
        <title>Type VI secretion systems of human gut Bacteroidales segregate into three genetic architectures, two of which are contained on mobile genetic elements.</title>
        <authorList>
            <person name="Coyne M.J."/>
            <person name="Roelofs K.G."/>
            <person name="Comstock L.E."/>
        </authorList>
    </citation>
    <scope>NUCLEOTIDE SEQUENCE [LARGE SCALE GENOMIC DNA]</scope>
    <source>
        <strain evidence="2 3">CL09T03C01</strain>
    </source>
</reference>
<dbReference type="Gene3D" id="2.40.160.10">
    <property type="entry name" value="Porin"/>
    <property type="match status" value="1"/>
</dbReference>
<evidence type="ECO:0000256" key="1">
    <source>
        <dbReference type="SAM" id="SignalP"/>
    </source>
</evidence>
<protein>
    <submittedName>
        <fullName evidence="2">Phosphate-selective porin</fullName>
    </submittedName>
</protein>
<feature type="chain" id="PRO_5007130972" evidence="1">
    <location>
        <begin position="21"/>
        <end position="457"/>
    </location>
</feature>
<keyword evidence="3" id="KW-1185">Reference proteome</keyword>
<dbReference type="PATRIC" id="fig|46506.5.peg.1355"/>
<gene>
    <name evidence="2" type="primary">oprP</name>
    <name evidence="2" type="ORF">AA415_01269</name>
</gene>
<dbReference type="STRING" id="46506.AA415_01269"/>